<reference evidence="3" key="1">
    <citation type="journal article" date="2019" name="Sci. Rep.">
        <title>Draft genome of Tanacetum cinerariifolium, the natural source of mosquito coil.</title>
        <authorList>
            <person name="Yamashiro T."/>
            <person name="Shiraishi A."/>
            <person name="Satake H."/>
            <person name="Nakayama K."/>
        </authorList>
    </citation>
    <scope>NUCLEOTIDE SEQUENCE</scope>
</reference>
<comment type="caution">
    <text evidence="3">The sequence shown here is derived from an EMBL/GenBank/DDBJ whole genome shotgun (WGS) entry which is preliminary data.</text>
</comment>
<dbReference type="AlphaFoldDB" id="A0A699J570"/>
<keyword evidence="1" id="KW-0175">Coiled coil</keyword>
<name>A0A699J570_TANCI</name>
<gene>
    <name evidence="3" type="ORF">Tci_584633</name>
</gene>
<dbReference type="EMBL" id="BKCJ010372932">
    <property type="protein sequence ID" value="GFA12661.1"/>
    <property type="molecule type" value="Genomic_DNA"/>
</dbReference>
<feature type="compositionally biased region" description="Low complexity" evidence="2">
    <location>
        <begin position="273"/>
        <end position="294"/>
    </location>
</feature>
<protein>
    <submittedName>
        <fullName evidence="3">Uncharacterized protein</fullName>
    </submittedName>
</protein>
<evidence type="ECO:0000313" key="3">
    <source>
        <dbReference type="EMBL" id="GFA12661.1"/>
    </source>
</evidence>
<accession>A0A699J570</accession>
<evidence type="ECO:0000256" key="1">
    <source>
        <dbReference type="SAM" id="Coils"/>
    </source>
</evidence>
<sequence length="478" mass="53033">MDVDIEQNDLNQKFLTSLSPEWLMYTIVWRNRNDLDTLSLDDVYNRLKVYEPEVQKKSKSSSQNMAFISSANTSSGNGEVNTASILTASTQVSPGSANVVAASISHDTNMALLSMRAARFWKKTRKKITIQGTDVVVFDKSKGSMVEESAPKALMDIDGVGWDWSYMANEEENHALVADDDAPTEFTLMAKSSSSSKNEIRGLEFDVKNKNIKIENLMNELEQIKKEKEGLGSKLTGFESASKDLDTLLGSQRSDKNKEGFLEYADDIITDYSRPSPSIKSNSSDLQNNNSSVSEHGESSESIMSKPMIKFVKATDSPTVIKTNKGETVRKPSVKTPIRVNRPNINVAQPKRTSFAKPAHSYVRRPFQRKSAVRTQFRVPRVSTAFKTFPTVDSKVSTAKSTFTAGMGNKGKAVKASACWIWRPKQNTIDKGLNSNSGNSQNNIDDKGYWDSGCSRHITGNISYLSDYEPYDGGYVSF</sequence>
<organism evidence="3">
    <name type="scientific">Tanacetum cinerariifolium</name>
    <name type="common">Dalmatian daisy</name>
    <name type="synonym">Chrysanthemum cinerariifolium</name>
    <dbReference type="NCBI Taxonomy" id="118510"/>
    <lineage>
        <taxon>Eukaryota</taxon>
        <taxon>Viridiplantae</taxon>
        <taxon>Streptophyta</taxon>
        <taxon>Embryophyta</taxon>
        <taxon>Tracheophyta</taxon>
        <taxon>Spermatophyta</taxon>
        <taxon>Magnoliopsida</taxon>
        <taxon>eudicotyledons</taxon>
        <taxon>Gunneridae</taxon>
        <taxon>Pentapetalae</taxon>
        <taxon>asterids</taxon>
        <taxon>campanulids</taxon>
        <taxon>Asterales</taxon>
        <taxon>Asteraceae</taxon>
        <taxon>Asteroideae</taxon>
        <taxon>Anthemideae</taxon>
        <taxon>Anthemidinae</taxon>
        <taxon>Tanacetum</taxon>
    </lineage>
</organism>
<feature type="region of interest" description="Disordered" evidence="2">
    <location>
        <begin position="272"/>
        <end position="302"/>
    </location>
</feature>
<evidence type="ECO:0000256" key="2">
    <source>
        <dbReference type="SAM" id="MobiDB-lite"/>
    </source>
</evidence>
<proteinExistence type="predicted"/>
<feature type="coiled-coil region" evidence="1">
    <location>
        <begin position="200"/>
        <end position="234"/>
    </location>
</feature>